<organism evidence="5">
    <name type="scientific">Angiostrongylus costaricensis</name>
    <name type="common">Nematode worm</name>
    <dbReference type="NCBI Taxonomy" id="334426"/>
    <lineage>
        <taxon>Eukaryota</taxon>
        <taxon>Metazoa</taxon>
        <taxon>Ecdysozoa</taxon>
        <taxon>Nematoda</taxon>
        <taxon>Chromadorea</taxon>
        <taxon>Rhabditida</taxon>
        <taxon>Rhabditina</taxon>
        <taxon>Rhabditomorpha</taxon>
        <taxon>Strongyloidea</taxon>
        <taxon>Metastrongylidae</taxon>
        <taxon>Angiostrongylus</taxon>
    </lineage>
</organism>
<dbReference type="SUPFAM" id="SSF81296">
    <property type="entry name" value="E set domains"/>
    <property type="match status" value="1"/>
</dbReference>
<keyword evidence="4" id="KW-1185">Reference proteome</keyword>
<dbReference type="WBParaSite" id="ACOC_0001063801-mRNA-1">
    <property type="protein sequence ID" value="ACOC_0001063801-mRNA-1"/>
    <property type="gene ID" value="ACOC_0001063801"/>
</dbReference>
<gene>
    <name evidence="3" type="ORF">ACOC_LOCUS10639</name>
</gene>
<dbReference type="OMA" id="MYIPIHM"/>
<evidence type="ECO:0000313" key="4">
    <source>
        <dbReference type="Proteomes" id="UP000267027"/>
    </source>
</evidence>
<feature type="domain" description="Arrestin C-terminal-like" evidence="2">
    <location>
        <begin position="18"/>
        <end position="123"/>
    </location>
</feature>
<dbReference type="InterPro" id="IPR014756">
    <property type="entry name" value="Ig_E-set"/>
</dbReference>
<evidence type="ECO:0000259" key="2">
    <source>
        <dbReference type="Pfam" id="PF02752"/>
    </source>
</evidence>
<evidence type="ECO:0000256" key="1">
    <source>
        <dbReference type="SAM" id="MobiDB-lite"/>
    </source>
</evidence>
<dbReference type="OrthoDB" id="2333384at2759"/>
<sequence length="212" mass="23543">ILSIDTHSIQAAFFNFTGEHILVTGRVANNHNANVVKHVSIELRQKVHYISGEAKRTDSRLITRLICGSVAPGNTLALHHSVQVPHDCYPSLERHAINIKVFYELLLTSVGNFVVETPIVIGTRTGLSSPISITSSDKDGSYYCASSSERGKSNDGPPPYSTQPQDRPMCIPIHLLKTPHRPFTAAYSMLPMFAPPHYKEEPRFLKIEEIVD</sequence>
<dbReference type="EMBL" id="UYYA01004513">
    <property type="protein sequence ID" value="VDM62224.1"/>
    <property type="molecule type" value="Genomic_DNA"/>
</dbReference>
<accession>A0A0R3PWS2</accession>
<reference evidence="3 4" key="2">
    <citation type="submission" date="2018-11" db="EMBL/GenBank/DDBJ databases">
        <authorList>
            <consortium name="Pathogen Informatics"/>
        </authorList>
    </citation>
    <scope>NUCLEOTIDE SEQUENCE [LARGE SCALE GENOMIC DNA]</scope>
    <source>
        <strain evidence="3 4">Costa Rica</strain>
    </source>
</reference>
<dbReference type="InterPro" id="IPR011022">
    <property type="entry name" value="Arrestin_C-like"/>
</dbReference>
<dbReference type="Gene3D" id="2.60.40.640">
    <property type="match status" value="1"/>
</dbReference>
<reference evidence="5" key="1">
    <citation type="submission" date="2017-02" db="UniProtKB">
        <authorList>
            <consortium name="WormBaseParasite"/>
        </authorList>
    </citation>
    <scope>IDENTIFICATION</scope>
</reference>
<name>A0A0R3PWS2_ANGCS</name>
<feature type="region of interest" description="Disordered" evidence="1">
    <location>
        <begin position="144"/>
        <end position="164"/>
    </location>
</feature>
<evidence type="ECO:0000313" key="5">
    <source>
        <dbReference type="WBParaSite" id="ACOC_0001063801-mRNA-1"/>
    </source>
</evidence>
<dbReference type="InterPro" id="IPR014752">
    <property type="entry name" value="Arrestin-like_C"/>
</dbReference>
<protein>
    <submittedName>
        <fullName evidence="5">Arrestin_C domain-containing protein</fullName>
    </submittedName>
</protein>
<dbReference type="STRING" id="334426.A0A0R3PWS2"/>
<dbReference type="Proteomes" id="UP000267027">
    <property type="component" value="Unassembled WGS sequence"/>
</dbReference>
<dbReference type="AlphaFoldDB" id="A0A0R3PWS2"/>
<evidence type="ECO:0000313" key="3">
    <source>
        <dbReference type="EMBL" id="VDM62224.1"/>
    </source>
</evidence>
<dbReference type="Pfam" id="PF02752">
    <property type="entry name" value="Arrestin_C"/>
    <property type="match status" value="1"/>
</dbReference>
<proteinExistence type="predicted"/>